<sequence length="154" mass="17577">MDDPVSEIATAITLCAAAATPDAQIAAFRTYCHAETSFLHPFCHVPRGRGSLEKVIEVYQFYRSVIAATEFEVLSTAFDREAGQVFVRLIQRPRLRWAPGWIPVELPMLICFRVEREEEGGKWVIRSIEDFVQPMVSLFGLFFFFRVSTLAKGW</sequence>
<accession>A0A6J3LY41</accession>
<feature type="domain" description="SigF-like NTF2-like" evidence="1">
    <location>
        <begin position="1"/>
        <end position="144"/>
    </location>
</feature>
<gene>
    <name evidence="3" type="ORF">K489DRAFT_382974</name>
</gene>
<dbReference type="RefSeq" id="XP_033457245.1">
    <property type="nucleotide sequence ID" value="XM_033605497.1"/>
</dbReference>
<evidence type="ECO:0000313" key="2">
    <source>
        <dbReference type="Proteomes" id="UP000504637"/>
    </source>
</evidence>
<dbReference type="OrthoDB" id="2344312at2759"/>
<dbReference type="GeneID" id="54363297"/>
<reference evidence="3" key="1">
    <citation type="submission" date="2020-01" db="EMBL/GenBank/DDBJ databases">
        <authorList>
            <consortium name="DOE Joint Genome Institute"/>
            <person name="Haridas S."/>
            <person name="Albert R."/>
            <person name="Binder M."/>
            <person name="Bloem J."/>
            <person name="Labutti K."/>
            <person name="Salamov A."/>
            <person name="Andreopoulos B."/>
            <person name="Baker S.E."/>
            <person name="Barry K."/>
            <person name="Bills G."/>
            <person name="Bluhm B.H."/>
            <person name="Cannon C."/>
            <person name="Castanera R."/>
            <person name="Culley D.E."/>
            <person name="Daum C."/>
            <person name="Ezra D."/>
            <person name="Gonzalez J.B."/>
            <person name="Henrissat B."/>
            <person name="Kuo A."/>
            <person name="Liang C."/>
            <person name="Lipzen A."/>
            <person name="Lutzoni F."/>
            <person name="Magnuson J."/>
            <person name="Mondo S."/>
            <person name="Nolan M."/>
            <person name="Ohm R."/>
            <person name="Pangilinan J."/>
            <person name="Park H.-J."/>
            <person name="Ramirez L."/>
            <person name="Alfaro M."/>
            <person name="Sun H."/>
            <person name="Tritt A."/>
            <person name="Yoshinaga Y."/>
            <person name="Zwiers L.-H."/>
            <person name="Turgeon B.G."/>
            <person name="Goodwin S.B."/>
            <person name="Spatafora J.W."/>
            <person name="Crous P.W."/>
            <person name="Grigoriev I.V."/>
        </authorList>
    </citation>
    <scope>NUCLEOTIDE SEQUENCE</scope>
    <source>
        <strain evidence="3">CBS 342.82</strain>
    </source>
</reference>
<keyword evidence="2" id="KW-1185">Reference proteome</keyword>
<dbReference type="AlphaFoldDB" id="A0A6J3LY41"/>
<dbReference type="InterPro" id="IPR057514">
    <property type="entry name" value="NTF2_SigF"/>
</dbReference>
<dbReference type="Proteomes" id="UP000504637">
    <property type="component" value="Unplaced"/>
</dbReference>
<organism evidence="3">
    <name type="scientific">Dissoconium aciculare CBS 342.82</name>
    <dbReference type="NCBI Taxonomy" id="1314786"/>
    <lineage>
        <taxon>Eukaryota</taxon>
        <taxon>Fungi</taxon>
        <taxon>Dikarya</taxon>
        <taxon>Ascomycota</taxon>
        <taxon>Pezizomycotina</taxon>
        <taxon>Dothideomycetes</taxon>
        <taxon>Dothideomycetidae</taxon>
        <taxon>Mycosphaerellales</taxon>
        <taxon>Dissoconiaceae</taxon>
        <taxon>Dissoconium</taxon>
    </lineage>
</organism>
<evidence type="ECO:0000259" key="1">
    <source>
        <dbReference type="Pfam" id="PF24840"/>
    </source>
</evidence>
<dbReference type="Pfam" id="PF24840">
    <property type="entry name" value="NTF2_SigF"/>
    <property type="match status" value="1"/>
</dbReference>
<evidence type="ECO:0000313" key="3">
    <source>
        <dbReference type="RefSeq" id="XP_033457245.1"/>
    </source>
</evidence>
<reference evidence="3" key="2">
    <citation type="submission" date="2020-04" db="EMBL/GenBank/DDBJ databases">
        <authorList>
            <consortium name="NCBI Genome Project"/>
        </authorList>
    </citation>
    <scope>NUCLEOTIDE SEQUENCE</scope>
    <source>
        <strain evidence="3">CBS 342.82</strain>
    </source>
</reference>
<name>A0A6J3LY41_9PEZI</name>
<protein>
    <recommendedName>
        <fullName evidence="1">SigF-like NTF2-like domain-containing protein</fullName>
    </recommendedName>
</protein>
<dbReference type="PANTHER" id="PTHR35393">
    <property type="entry name" value="CHROMOSOME 1, WHOLE GENOME SHOTGUN SEQUENCE"/>
    <property type="match status" value="1"/>
</dbReference>
<proteinExistence type="predicted"/>
<dbReference type="PANTHER" id="PTHR35393:SF1">
    <property type="entry name" value="SNOAL-LIKE DOMAIN-CONTAINING PROTEIN"/>
    <property type="match status" value="1"/>
</dbReference>
<reference evidence="3" key="3">
    <citation type="submission" date="2025-08" db="UniProtKB">
        <authorList>
            <consortium name="RefSeq"/>
        </authorList>
    </citation>
    <scope>IDENTIFICATION</scope>
    <source>
        <strain evidence="3">CBS 342.82</strain>
    </source>
</reference>